<accession>A0ABV3NWK6</accession>
<dbReference type="Pfam" id="PF05015">
    <property type="entry name" value="HigB-like_toxin"/>
    <property type="match status" value="1"/>
</dbReference>
<reference evidence="1 2" key="1">
    <citation type="submission" date="2024-07" db="EMBL/GenBank/DDBJ databases">
        <authorList>
            <person name="Wang L."/>
        </authorList>
    </citation>
    <scope>NUCLEOTIDE SEQUENCE [LARGE SCALE GENOMIC DNA]</scope>
    <source>
        <strain evidence="1 2">WL359</strain>
    </source>
</reference>
<dbReference type="RefSeq" id="WP_367595971.1">
    <property type="nucleotide sequence ID" value="NZ_JBFMVT010000002.1"/>
</dbReference>
<name>A0ABV3NWK6_9ENTR</name>
<dbReference type="PANTHER" id="PTHR40266">
    <property type="entry name" value="TOXIN HIGB-1"/>
    <property type="match status" value="1"/>
</dbReference>
<dbReference type="Proteomes" id="UP001555342">
    <property type="component" value="Unassembled WGS sequence"/>
</dbReference>
<dbReference type="Gene3D" id="3.30.2310.20">
    <property type="entry name" value="RelE-like"/>
    <property type="match status" value="1"/>
</dbReference>
<keyword evidence="2" id="KW-1185">Reference proteome</keyword>
<sequence>MEKMRTISSFRDAWLEDFFLFTRLHRRIPPHIVSTLARKLDLINAAVTYKDLRSPPANRYEELSAPLEGYSSIRVNSQYRLIFIWQNGKANNIYLDDHGYKWHK</sequence>
<evidence type="ECO:0000313" key="2">
    <source>
        <dbReference type="Proteomes" id="UP001555342"/>
    </source>
</evidence>
<organism evidence="1 2">
    <name type="scientific">Buttiauxella gaviniae</name>
    <dbReference type="NCBI Taxonomy" id="82990"/>
    <lineage>
        <taxon>Bacteria</taxon>
        <taxon>Pseudomonadati</taxon>
        <taxon>Pseudomonadota</taxon>
        <taxon>Gammaproteobacteria</taxon>
        <taxon>Enterobacterales</taxon>
        <taxon>Enterobacteriaceae</taxon>
        <taxon>Buttiauxella</taxon>
    </lineage>
</organism>
<gene>
    <name evidence="1" type="ORF">AB1E22_14675</name>
</gene>
<dbReference type="SUPFAM" id="SSF143011">
    <property type="entry name" value="RelE-like"/>
    <property type="match status" value="1"/>
</dbReference>
<comment type="caution">
    <text evidence="1">The sequence shown here is derived from an EMBL/GenBank/DDBJ whole genome shotgun (WGS) entry which is preliminary data.</text>
</comment>
<dbReference type="InterPro" id="IPR035093">
    <property type="entry name" value="RelE/ParE_toxin_dom_sf"/>
</dbReference>
<dbReference type="InterPro" id="IPR007711">
    <property type="entry name" value="HigB-1"/>
</dbReference>
<dbReference type="EMBL" id="JBFMVT010000002">
    <property type="protein sequence ID" value="MEW7313922.1"/>
    <property type="molecule type" value="Genomic_DNA"/>
</dbReference>
<evidence type="ECO:0000313" key="1">
    <source>
        <dbReference type="EMBL" id="MEW7313922.1"/>
    </source>
</evidence>
<proteinExistence type="predicted"/>
<protein>
    <submittedName>
        <fullName evidence="1">Type II toxin-antitoxin system RelE/ParE family toxin</fullName>
    </submittedName>
</protein>
<dbReference type="PANTHER" id="PTHR40266:SF2">
    <property type="entry name" value="TOXIN HIGB-1"/>
    <property type="match status" value="1"/>
</dbReference>